<accession>A0ABN1HUF3</accession>
<evidence type="ECO:0008006" key="5">
    <source>
        <dbReference type="Google" id="ProtNLM"/>
    </source>
</evidence>
<dbReference type="RefSeq" id="WP_243848138.1">
    <property type="nucleotide sequence ID" value="NZ_BAAAES010000008.1"/>
</dbReference>
<gene>
    <name evidence="3" type="ORF">GCM10009102_17530</name>
</gene>
<name>A0ABN1HUF3_9SPHN</name>
<dbReference type="Proteomes" id="UP001500238">
    <property type="component" value="Unassembled WGS sequence"/>
</dbReference>
<sequence length="103" mass="11024">MRSTLPKFAAVAMILAGSTALGGCATKGFVRDQIATVNSRIDGMDGRLRTVEGTSGQALTQAQAAAGQAQQNGQRIDQINGRVDGLEQRMQQQAQQRQRRPRG</sequence>
<evidence type="ECO:0000313" key="4">
    <source>
        <dbReference type="Proteomes" id="UP001500238"/>
    </source>
</evidence>
<organism evidence="3 4">
    <name type="scientific">Sphingomonas insulae</name>
    <dbReference type="NCBI Taxonomy" id="424800"/>
    <lineage>
        <taxon>Bacteria</taxon>
        <taxon>Pseudomonadati</taxon>
        <taxon>Pseudomonadota</taxon>
        <taxon>Alphaproteobacteria</taxon>
        <taxon>Sphingomonadales</taxon>
        <taxon>Sphingomonadaceae</taxon>
        <taxon>Sphingomonas</taxon>
    </lineage>
</organism>
<protein>
    <recommendedName>
        <fullName evidence="5">Lipoprotein</fullName>
    </recommendedName>
</protein>
<keyword evidence="4" id="KW-1185">Reference proteome</keyword>
<comment type="caution">
    <text evidence="3">The sequence shown here is derived from an EMBL/GenBank/DDBJ whole genome shotgun (WGS) entry which is preliminary data.</text>
</comment>
<dbReference type="EMBL" id="BAAAES010000008">
    <property type="protein sequence ID" value="GAA0667916.1"/>
    <property type="molecule type" value="Genomic_DNA"/>
</dbReference>
<feature type="region of interest" description="Disordered" evidence="1">
    <location>
        <begin position="62"/>
        <end position="103"/>
    </location>
</feature>
<dbReference type="PROSITE" id="PS51257">
    <property type="entry name" value="PROKAR_LIPOPROTEIN"/>
    <property type="match status" value="1"/>
</dbReference>
<feature type="compositionally biased region" description="Low complexity" evidence="1">
    <location>
        <begin position="62"/>
        <end position="74"/>
    </location>
</feature>
<proteinExistence type="predicted"/>
<reference evidence="3 4" key="1">
    <citation type="journal article" date="2019" name="Int. J. Syst. Evol. Microbiol.">
        <title>The Global Catalogue of Microorganisms (GCM) 10K type strain sequencing project: providing services to taxonomists for standard genome sequencing and annotation.</title>
        <authorList>
            <consortium name="The Broad Institute Genomics Platform"/>
            <consortium name="The Broad Institute Genome Sequencing Center for Infectious Disease"/>
            <person name="Wu L."/>
            <person name="Ma J."/>
        </authorList>
    </citation>
    <scope>NUCLEOTIDE SEQUENCE [LARGE SCALE GENOMIC DNA]</scope>
    <source>
        <strain evidence="3 4">JCM 14603</strain>
    </source>
</reference>
<feature type="chain" id="PRO_5046097789" description="Lipoprotein" evidence="2">
    <location>
        <begin position="23"/>
        <end position="103"/>
    </location>
</feature>
<evidence type="ECO:0000313" key="3">
    <source>
        <dbReference type="EMBL" id="GAA0667916.1"/>
    </source>
</evidence>
<keyword evidence="2" id="KW-0732">Signal</keyword>
<evidence type="ECO:0000256" key="1">
    <source>
        <dbReference type="SAM" id="MobiDB-lite"/>
    </source>
</evidence>
<evidence type="ECO:0000256" key="2">
    <source>
        <dbReference type="SAM" id="SignalP"/>
    </source>
</evidence>
<feature type="signal peptide" evidence="2">
    <location>
        <begin position="1"/>
        <end position="22"/>
    </location>
</feature>